<evidence type="ECO:0000313" key="1">
    <source>
        <dbReference type="EMBL" id="CAB4196934.1"/>
    </source>
</evidence>
<proteinExistence type="predicted"/>
<protein>
    <submittedName>
        <fullName evidence="1">Uncharacterized protein</fullName>
    </submittedName>
</protein>
<reference evidence="1" key="1">
    <citation type="submission" date="2020-05" db="EMBL/GenBank/DDBJ databases">
        <authorList>
            <person name="Chiriac C."/>
            <person name="Salcher M."/>
            <person name="Ghai R."/>
            <person name="Kavagutti S V."/>
        </authorList>
    </citation>
    <scope>NUCLEOTIDE SEQUENCE</scope>
</reference>
<name>A0A6J5RY04_9CAUD</name>
<gene>
    <name evidence="1" type="ORF">UFOVP1290_454</name>
</gene>
<dbReference type="EMBL" id="LR797252">
    <property type="protein sequence ID" value="CAB4196934.1"/>
    <property type="molecule type" value="Genomic_DNA"/>
</dbReference>
<organism evidence="1">
    <name type="scientific">uncultured Caudovirales phage</name>
    <dbReference type="NCBI Taxonomy" id="2100421"/>
    <lineage>
        <taxon>Viruses</taxon>
        <taxon>Duplodnaviria</taxon>
        <taxon>Heunggongvirae</taxon>
        <taxon>Uroviricota</taxon>
        <taxon>Caudoviricetes</taxon>
        <taxon>Peduoviridae</taxon>
        <taxon>Maltschvirus</taxon>
        <taxon>Maltschvirus maltsch</taxon>
    </lineage>
</organism>
<sequence length="126" mass="14961">MKSKSRKDPRKIPNIDIRFKASNKTYSGYYRWMDNCIPGEYIEVKNSIFYDRLIYEEYTPTNGGNSHMIFKSAKNGHIYHMFMPDFHEVLIHNKMVDRQLNGEFTFTKKSNSVCIRLIIDEPPPNF</sequence>
<accession>A0A6J5RY04</accession>